<feature type="domain" description="AB hydrolase-1" evidence="1">
    <location>
        <begin position="77"/>
        <end position="227"/>
    </location>
</feature>
<evidence type="ECO:0000259" key="1">
    <source>
        <dbReference type="Pfam" id="PF12697"/>
    </source>
</evidence>
<dbReference type="AlphaFoldDB" id="A0A543KE98"/>
<sequence length="268" mass="28284">MSLFLKVSLAAVGLYAVLIALFTFMQGAILFPRSLVGPSPDLPQSAESMRIERPDGSILHGNLIPGQDPTKPLILAFGGNAWNADAVALFLHRIAPDHPVVAFHFRGYAPSTGSPSAEALKTDAVAIHDHVADIAPNGVIATGFSIGSALAAHLATERPIIGAVLVTPFDSLGAVARQSLPWAPVRLLFRHDMNTLDALRNTATPVALVLAAQDEVIFPERAEALVAGLSESDHAIAYLSRIQAGHNDIYNHPELAPALRDALAAVTD</sequence>
<evidence type="ECO:0000313" key="2">
    <source>
        <dbReference type="EMBL" id="TQM93392.1"/>
    </source>
</evidence>
<dbReference type="PANTHER" id="PTHR12277:SF81">
    <property type="entry name" value="PROTEIN ABHD13"/>
    <property type="match status" value="1"/>
</dbReference>
<dbReference type="SUPFAM" id="SSF53474">
    <property type="entry name" value="alpha/beta-Hydrolases"/>
    <property type="match status" value="1"/>
</dbReference>
<dbReference type="OrthoDB" id="9798884at2"/>
<dbReference type="InterPro" id="IPR000073">
    <property type="entry name" value="AB_hydrolase_1"/>
</dbReference>
<keyword evidence="3" id="KW-1185">Reference proteome</keyword>
<dbReference type="Pfam" id="PF12697">
    <property type="entry name" value="Abhydrolase_6"/>
    <property type="match status" value="1"/>
</dbReference>
<proteinExistence type="predicted"/>
<dbReference type="RefSeq" id="WP_142081287.1">
    <property type="nucleotide sequence ID" value="NZ_VFPT01000001.1"/>
</dbReference>
<dbReference type="Proteomes" id="UP000320582">
    <property type="component" value="Unassembled WGS sequence"/>
</dbReference>
<name>A0A543KE98_9RHOB</name>
<gene>
    <name evidence="2" type="ORF">BD293_2025</name>
</gene>
<comment type="caution">
    <text evidence="2">The sequence shown here is derived from an EMBL/GenBank/DDBJ whole genome shotgun (WGS) entry which is preliminary data.</text>
</comment>
<dbReference type="InterPro" id="IPR029058">
    <property type="entry name" value="AB_hydrolase_fold"/>
</dbReference>
<dbReference type="EMBL" id="VFPT01000001">
    <property type="protein sequence ID" value="TQM93392.1"/>
    <property type="molecule type" value="Genomic_DNA"/>
</dbReference>
<protein>
    <recommendedName>
        <fullName evidence="1">AB hydrolase-1 domain-containing protein</fullName>
    </recommendedName>
</protein>
<organism evidence="2 3">
    <name type="scientific">Roseinatronobacter monicus</name>
    <dbReference type="NCBI Taxonomy" id="393481"/>
    <lineage>
        <taxon>Bacteria</taxon>
        <taxon>Pseudomonadati</taxon>
        <taxon>Pseudomonadota</taxon>
        <taxon>Alphaproteobacteria</taxon>
        <taxon>Rhodobacterales</taxon>
        <taxon>Paracoccaceae</taxon>
        <taxon>Roseinatronobacter</taxon>
    </lineage>
</organism>
<dbReference type="PANTHER" id="PTHR12277">
    <property type="entry name" value="ALPHA/BETA HYDROLASE DOMAIN-CONTAINING PROTEIN"/>
    <property type="match status" value="1"/>
</dbReference>
<accession>A0A543KE98</accession>
<reference evidence="2 3" key="1">
    <citation type="submission" date="2019-06" db="EMBL/GenBank/DDBJ databases">
        <title>Genomic Encyclopedia of Archaeal and Bacterial Type Strains, Phase II (KMG-II): from individual species to whole genera.</title>
        <authorList>
            <person name="Goeker M."/>
        </authorList>
    </citation>
    <scope>NUCLEOTIDE SEQUENCE [LARGE SCALE GENOMIC DNA]</scope>
    <source>
        <strain evidence="2 3">DSM 18423</strain>
    </source>
</reference>
<dbReference type="Gene3D" id="3.40.50.1820">
    <property type="entry name" value="alpha/beta hydrolase"/>
    <property type="match status" value="1"/>
</dbReference>
<evidence type="ECO:0000313" key="3">
    <source>
        <dbReference type="Proteomes" id="UP000320582"/>
    </source>
</evidence>